<organism evidence="2 3">
    <name type="scientific">Portunus trituberculatus</name>
    <name type="common">Swimming crab</name>
    <name type="synonym">Neptunus trituberculatus</name>
    <dbReference type="NCBI Taxonomy" id="210409"/>
    <lineage>
        <taxon>Eukaryota</taxon>
        <taxon>Metazoa</taxon>
        <taxon>Ecdysozoa</taxon>
        <taxon>Arthropoda</taxon>
        <taxon>Crustacea</taxon>
        <taxon>Multicrustacea</taxon>
        <taxon>Malacostraca</taxon>
        <taxon>Eumalacostraca</taxon>
        <taxon>Eucarida</taxon>
        <taxon>Decapoda</taxon>
        <taxon>Pleocyemata</taxon>
        <taxon>Brachyura</taxon>
        <taxon>Eubrachyura</taxon>
        <taxon>Portunoidea</taxon>
        <taxon>Portunidae</taxon>
        <taxon>Portuninae</taxon>
        <taxon>Portunus</taxon>
    </lineage>
</organism>
<dbReference type="EMBL" id="VSRR010006049">
    <property type="protein sequence ID" value="MPC43932.1"/>
    <property type="molecule type" value="Genomic_DNA"/>
</dbReference>
<evidence type="ECO:0000313" key="2">
    <source>
        <dbReference type="EMBL" id="MPC43932.1"/>
    </source>
</evidence>
<proteinExistence type="predicted"/>
<dbReference type="Proteomes" id="UP000324222">
    <property type="component" value="Unassembled WGS sequence"/>
</dbReference>
<protein>
    <submittedName>
        <fullName evidence="2">Uncharacterized protein</fullName>
    </submittedName>
</protein>
<feature type="compositionally biased region" description="Low complexity" evidence="1">
    <location>
        <begin position="52"/>
        <end position="62"/>
    </location>
</feature>
<evidence type="ECO:0000313" key="3">
    <source>
        <dbReference type="Proteomes" id="UP000324222"/>
    </source>
</evidence>
<evidence type="ECO:0000256" key="1">
    <source>
        <dbReference type="SAM" id="MobiDB-lite"/>
    </source>
</evidence>
<keyword evidence="3" id="KW-1185">Reference proteome</keyword>
<reference evidence="2 3" key="1">
    <citation type="submission" date="2019-05" db="EMBL/GenBank/DDBJ databases">
        <title>Another draft genome of Portunus trituberculatus and its Hox gene families provides insights of decapod evolution.</title>
        <authorList>
            <person name="Jeong J.-H."/>
            <person name="Song I."/>
            <person name="Kim S."/>
            <person name="Choi T."/>
            <person name="Kim D."/>
            <person name="Ryu S."/>
            <person name="Kim W."/>
        </authorList>
    </citation>
    <scope>NUCLEOTIDE SEQUENCE [LARGE SCALE GENOMIC DNA]</scope>
    <source>
        <tissue evidence="2">Muscle</tissue>
    </source>
</reference>
<dbReference type="AlphaFoldDB" id="A0A5B7FBT8"/>
<name>A0A5B7FBT8_PORTR</name>
<sequence>MRTNHHTVDLLLIFKQHFPPEYHTEQYFPCTPHLPPPRSVSYLPTSQHKRQPQAGHGALALGGPAKATTKAETDPVKLPDVKDCVIMHVSQSFRAADQHYYFLQPDYEHRWSLNTALSLATLTVPLAYFSKTPKSHKPIKLLR</sequence>
<gene>
    <name evidence="2" type="ORF">E2C01_037590</name>
</gene>
<feature type="region of interest" description="Disordered" evidence="1">
    <location>
        <begin position="42"/>
        <end position="62"/>
    </location>
</feature>
<accession>A0A5B7FBT8</accession>
<comment type="caution">
    <text evidence="2">The sequence shown here is derived from an EMBL/GenBank/DDBJ whole genome shotgun (WGS) entry which is preliminary data.</text>
</comment>